<organism evidence="2 3">
    <name type="scientific">Vitrella brassicaformis (strain CCMP3155)</name>
    <dbReference type="NCBI Taxonomy" id="1169540"/>
    <lineage>
        <taxon>Eukaryota</taxon>
        <taxon>Sar</taxon>
        <taxon>Alveolata</taxon>
        <taxon>Colpodellida</taxon>
        <taxon>Vitrellaceae</taxon>
        <taxon>Vitrella</taxon>
    </lineage>
</organism>
<dbReference type="Pfam" id="PF13637">
    <property type="entry name" value="Ank_4"/>
    <property type="match status" value="1"/>
</dbReference>
<dbReference type="InterPro" id="IPR002110">
    <property type="entry name" value="Ankyrin_rpt"/>
</dbReference>
<gene>
    <name evidence="2" type="ORF">Vbra_5402</name>
</gene>
<proteinExistence type="predicted"/>
<dbReference type="PANTHER" id="PTHR24121">
    <property type="entry name" value="NO MECHANORECEPTOR POTENTIAL C, ISOFORM D-RELATED"/>
    <property type="match status" value="1"/>
</dbReference>
<dbReference type="Gene3D" id="1.25.40.20">
    <property type="entry name" value="Ankyrin repeat-containing domain"/>
    <property type="match status" value="3"/>
</dbReference>
<evidence type="ECO:0000256" key="1">
    <source>
        <dbReference type="PROSITE-ProRule" id="PRU00023"/>
    </source>
</evidence>
<dbReference type="SUPFAM" id="SSF48403">
    <property type="entry name" value="Ankyrin repeat"/>
    <property type="match status" value="1"/>
</dbReference>
<dbReference type="InterPro" id="IPR036770">
    <property type="entry name" value="Ankyrin_rpt-contain_sf"/>
</dbReference>
<dbReference type="SMART" id="SM00248">
    <property type="entry name" value="ANK"/>
    <property type="match status" value="10"/>
</dbReference>
<name>A0A0G4ESP9_VITBC</name>
<dbReference type="EMBL" id="CDMY01000297">
    <property type="protein sequence ID" value="CEM00726.1"/>
    <property type="molecule type" value="Genomic_DNA"/>
</dbReference>
<reference evidence="2 3" key="1">
    <citation type="submission" date="2014-11" db="EMBL/GenBank/DDBJ databases">
        <authorList>
            <person name="Zhu J."/>
            <person name="Qi W."/>
            <person name="Song R."/>
        </authorList>
    </citation>
    <scope>NUCLEOTIDE SEQUENCE [LARGE SCALE GENOMIC DNA]</scope>
</reference>
<dbReference type="VEuPathDB" id="CryptoDB:Vbra_5402"/>
<dbReference type="Proteomes" id="UP000041254">
    <property type="component" value="Unassembled WGS sequence"/>
</dbReference>
<dbReference type="PROSITE" id="PS50297">
    <property type="entry name" value="ANK_REP_REGION"/>
    <property type="match status" value="2"/>
</dbReference>
<evidence type="ECO:0000313" key="3">
    <source>
        <dbReference type="Proteomes" id="UP000041254"/>
    </source>
</evidence>
<dbReference type="PANTHER" id="PTHR24121:SF23">
    <property type="entry name" value="NO MECHANORECEPTOR POTENTIAL C, ISOFORM H"/>
    <property type="match status" value="1"/>
</dbReference>
<feature type="repeat" description="ANK" evidence="1">
    <location>
        <begin position="649"/>
        <end position="681"/>
    </location>
</feature>
<keyword evidence="3" id="KW-1185">Reference proteome</keyword>
<dbReference type="PROSITE" id="PS50088">
    <property type="entry name" value="ANK_REPEAT"/>
    <property type="match status" value="3"/>
</dbReference>
<feature type="repeat" description="ANK" evidence="1">
    <location>
        <begin position="831"/>
        <end position="853"/>
    </location>
</feature>
<dbReference type="STRING" id="1169540.A0A0G4ESP9"/>
<evidence type="ECO:0000313" key="2">
    <source>
        <dbReference type="EMBL" id="CEM00726.1"/>
    </source>
</evidence>
<dbReference type="InParanoid" id="A0A0G4ESP9"/>
<dbReference type="PhylomeDB" id="A0A0G4ESP9"/>
<keyword evidence="1" id="KW-0040">ANK repeat</keyword>
<protein>
    <submittedName>
        <fullName evidence="2">Uncharacterized protein</fullName>
    </submittedName>
</protein>
<dbReference type="AlphaFoldDB" id="A0A0G4ESP9"/>
<sequence>MTEIYTSLEVVNKSNRRAHIRLCPGGEVEKVREDIEQAKRQRRARTWKVGVGVEVGGFGGRAEVENETEDEDEEDDKKRLEINYRYFERANNWHMLGAGKDLTLYSIASSYLSIIIEDMYTPYILQPMLIHPWKLPDGIVLCRGNPPFKKQLQNRIDDENQGEPPFSLENVGTIPPLVLTAFKGPDSFDLGLREKTTPQIGKPIAKKELWRKAHDDLTMKKTETFRLISLAFPNKTLAVKPASIDQRRRPKLILETPALEKDSVDRAEYQQWTQVDRQELVISPAKKAGLCSICTFCCCACCKHCIEAAGAKDDDLVFSPKGQSENNFVYGNPKMYECVGLPGHFLAANGKSVEIQQFDQGSAPRRTLIWRAMGEERRTSITSPVQNLLPLRGAPPSLPGIVDVDEALPPSVLAPAAPSSGQTAQTATEEITIFDASAEQNMEVLARLIEQKGAKCLEEVDSDGCTALHCATLNGKAEAAKKIIEGGRTALIKMATKSYPPPIHVAASKGDVELVGTFLDAGLAAGGNDLFTLPDKFGNTIASEAAEEGHLEVLKEIVARQKDPKVFILSLKDKRGRTPLHLAVREGHNEVSKHLLELGGPAFLDKATNNGDTPFIVAADSGNLPMVRLMYSTMPKERRKELLDQTNNGGWKAVHRASRKGHTVVINELLKAGGAAILRDRTKNDETPFILAAAGGSVAVMELIYKYDGKPLLEERTKSQWTALHCAANNGHATAVRKLLNWGGVSLLEQRTDGQFTPFLSADQAGRKSLLEEHNKLLDWGGLPLLESFTDGGYTAFLTAAGGGHVKVMRTIYERVPEDRRQGLLEQQGKGGRTALHCASANGHLEAVRQLLQWDKAALARKNDKGETPYEVAKNKDIREAMDRYRT</sequence>
<accession>A0A0G4ESP9</accession>
<dbReference type="OrthoDB" id="10264606at2759"/>
<feature type="repeat" description="ANK" evidence="1">
    <location>
        <begin position="575"/>
        <end position="599"/>
    </location>
</feature>
<dbReference type="Pfam" id="PF12796">
    <property type="entry name" value="Ank_2"/>
    <property type="match status" value="3"/>
</dbReference>